<gene>
    <name evidence="1" type="ORF">DN412_08470</name>
</gene>
<reference evidence="2" key="1">
    <citation type="submission" date="2018-06" db="EMBL/GenBank/DDBJ databases">
        <authorList>
            <person name="Feng T."/>
            <person name="Jeon C.O."/>
        </authorList>
    </citation>
    <scope>NUCLEOTIDE SEQUENCE [LARGE SCALE GENOMIC DNA]</scope>
    <source>
        <strain evidence="2">S23</strain>
    </source>
</reference>
<accession>A0A370NYM0</accession>
<proteinExistence type="predicted"/>
<dbReference type="Proteomes" id="UP000255165">
    <property type="component" value="Unassembled WGS sequence"/>
</dbReference>
<organism evidence="1 2">
    <name type="scientific">Cupriavidus lacunae</name>
    <dbReference type="NCBI Taxonomy" id="2666307"/>
    <lineage>
        <taxon>Bacteria</taxon>
        <taxon>Pseudomonadati</taxon>
        <taxon>Pseudomonadota</taxon>
        <taxon>Betaproteobacteria</taxon>
        <taxon>Burkholderiales</taxon>
        <taxon>Burkholderiaceae</taxon>
        <taxon>Cupriavidus</taxon>
    </lineage>
</organism>
<comment type="caution">
    <text evidence="1">The sequence shown here is derived from an EMBL/GenBank/DDBJ whole genome shotgun (WGS) entry which is preliminary data.</text>
</comment>
<keyword evidence="2" id="KW-1185">Reference proteome</keyword>
<dbReference type="AlphaFoldDB" id="A0A370NYM0"/>
<dbReference type="EMBL" id="QKWJ01000007">
    <property type="protein sequence ID" value="RDK10655.1"/>
    <property type="molecule type" value="Genomic_DNA"/>
</dbReference>
<protein>
    <submittedName>
        <fullName evidence="1">Uncharacterized protein</fullName>
    </submittedName>
</protein>
<evidence type="ECO:0000313" key="2">
    <source>
        <dbReference type="Proteomes" id="UP000255165"/>
    </source>
</evidence>
<evidence type="ECO:0000313" key="1">
    <source>
        <dbReference type="EMBL" id="RDK10655.1"/>
    </source>
</evidence>
<sequence>MLLLTVEECLATREEPHSDRFVSSRTRTVAFSTLLDLTTALRLLKRYSDVYKQKYTMTSMEFRLLSVSQIADNTDEMALRDLGVETIGPDFADRLADA</sequence>
<name>A0A370NYM0_9BURK</name>